<dbReference type="Proteomes" id="UP001165121">
    <property type="component" value="Unassembled WGS sequence"/>
</dbReference>
<comment type="caution">
    <text evidence="4">The sequence shown here is derived from an EMBL/GenBank/DDBJ whole genome shotgun (WGS) entry which is preliminary data.</text>
</comment>
<dbReference type="InterPro" id="IPR003140">
    <property type="entry name" value="PLipase/COase/thioEstase"/>
</dbReference>
<keyword evidence="2" id="KW-0378">Hydrolase</keyword>
<dbReference type="GO" id="GO:0008474">
    <property type="term" value="F:palmitoyl-(protein) hydrolase activity"/>
    <property type="evidence" value="ECO:0007669"/>
    <property type="project" value="TreeGrafter"/>
</dbReference>
<reference evidence="4" key="1">
    <citation type="submission" date="2023-04" db="EMBL/GenBank/DDBJ databases">
        <title>Phytophthora fragariaefolia NBRC 109709.</title>
        <authorList>
            <person name="Ichikawa N."/>
            <person name="Sato H."/>
            <person name="Tonouchi N."/>
        </authorList>
    </citation>
    <scope>NUCLEOTIDE SEQUENCE</scope>
    <source>
        <strain evidence="4">NBRC 109709</strain>
    </source>
</reference>
<dbReference type="Gene3D" id="3.40.50.1820">
    <property type="entry name" value="alpha/beta hydrolase"/>
    <property type="match status" value="1"/>
</dbReference>
<sequence>MNGREVPAWFDVQGSGGSAGQAVGLEQTRDALEAMIDQEVNAPVPFHFVRKKATYLMVLQVAAGISRSRIVVGGFSQGGAVLYFTGFQTKQPLGGVMILSSFIPREKVQVHVCAHFEGLRLEVLIR</sequence>
<evidence type="ECO:0000313" key="4">
    <source>
        <dbReference type="EMBL" id="GMF60668.1"/>
    </source>
</evidence>
<feature type="domain" description="Phospholipase/carboxylesterase/thioesterase" evidence="3">
    <location>
        <begin position="2"/>
        <end position="106"/>
    </location>
</feature>
<evidence type="ECO:0000256" key="2">
    <source>
        <dbReference type="ARBA" id="ARBA00022801"/>
    </source>
</evidence>
<dbReference type="GO" id="GO:0005737">
    <property type="term" value="C:cytoplasm"/>
    <property type="evidence" value="ECO:0007669"/>
    <property type="project" value="TreeGrafter"/>
</dbReference>
<accession>A0A9W6YF31</accession>
<evidence type="ECO:0000313" key="5">
    <source>
        <dbReference type="Proteomes" id="UP001165121"/>
    </source>
</evidence>
<gene>
    <name evidence="4" type="ORF">Pfra01_002633600</name>
</gene>
<dbReference type="PANTHER" id="PTHR10655">
    <property type="entry name" value="LYSOPHOSPHOLIPASE-RELATED"/>
    <property type="match status" value="1"/>
</dbReference>
<dbReference type="GO" id="GO:0052689">
    <property type="term" value="F:carboxylic ester hydrolase activity"/>
    <property type="evidence" value="ECO:0007669"/>
    <property type="project" value="TreeGrafter"/>
</dbReference>
<evidence type="ECO:0000256" key="1">
    <source>
        <dbReference type="ARBA" id="ARBA00006499"/>
    </source>
</evidence>
<dbReference type="OrthoDB" id="2418081at2759"/>
<proteinExistence type="inferred from homology"/>
<dbReference type="AlphaFoldDB" id="A0A9W6YF31"/>
<keyword evidence="5" id="KW-1185">Reference proteome</keyword>
<dbReference type="PANTHER" id="PTHR10655:SF17">
    <property type="entry name" value="LYSOPHOSPHOLIPASE-LIKE PROTEIN 1"/>
    <property type="match status" value="1"/>
</dbReference>
<dbReference type="InterPro" id="IPR029058">
    <property type="entry name" value="AB_hydrolase_fold"/>
</dbReference>
<protein>
    <submittedName>
        <fullName evidence="4">Unnamed protein product</fullName>
    </submittedName>
</protein>
<name>A0A9W6YF31_9STRA</name>
<dbReference type="SUPFAM" id="SSF53474">
    <property type="entry name" value="alpha/beta-Hydrolases"/>
    <property type="match status" value="1"/>
</dbReference>
<dbReference type="InterPro" id="IPR050565">
    <property type="entry name" value="LYPA1-2/EST-like"/>
</dbReference>
<dbReference type="Pfam" id="PF02230">
    <property type="entry name" value="Abhydrolase_2"/>
    <property type="match status" value="1"/>
</dbReference>
<evidence type="ECO:0000259" key="3">
    <source>
        <dbReference type="Pfam" id="PF02230"/>
    </source>
</evidence>
<dbReference type="EMBL" id="BSXT01005497">
    <property type="protein sequence ID" value="GMF60668.1"/>
    <property type="molecule type" value="Genomic_DNA"/>
</dbReference>
<organism evidence="4 5">
    <name type="scientific">Phytophthora fragariaefolia</name>
    <dbReference type="NCBI Taxonomy" id="1490495"/>
    <lineage>
        <taxon>Eukaryota</taxon>
        <taxon>Sar</taxon>
        <taxon>Stramenopiles</taxon>
        <taxon>Oomycota</taxon>
        <taxon>Peronosporomycetes</taxon>
        <taxon>Peronosporales</taxon>
        <taxon>Peronosporaceae</taxon>
        <taxon>Phytophthora</taxon>
    </lineage>
</organism>
<comment type="similarity">
    <text evidence="1">Belongs to the AB hydrolase superfamily. AB hydrolase 2 family.</text>
</comment>